<comment type="caution">
    <text evidence="1">The sequence shown here is derived from an EMBL/GenBank/DDBJ whole genome shotgun (WGS) entry which is preliminary data.</text>
</comment>
<dbReference type="EMBL" id="JBHSTT010000041">
    <property type="protein sequence ID" value="MFC6390202.1"/>
    <property type="molecule type" value="Genomic_DNA"/>
</dbReference>
<protein>
    <recommendedName>
        <fullName evidence="3">DUF4332 domain-containing protein</fullName>
    </recommendedName>
</protein>
<reference evidence="2" key="1">
    <citation type="journal article" date="2019" name="Int. J. Syst. Evol. Microbiol.">
        <title>The Global Catalogue of Microorganisms (GCM) 10K type strain sequencing project: providing services to taxonomists for standard genome sequencing and annotation.</title>
        <authorList>
            <consortium name="The Broad Institute Genomics Platform"/>
            <consortium name="The Broad Institute Genome Sequencing Center for Infectious Disease"/>
            <person name="Wu L."/>
            <person name="Ma J."/>
        </authorList>
    </citation>
    <scope>NUCLEOTIDE SEQUENCE [LARGE SCALE GENOMIC DNA]</scope>
    <source>
        <strain evidence="2">CCUG 36916</strain>
    </source>
</reference>
<proteinExistence type="predicted"/>
<gene>
    <name evidence="1" type="ORF">ACFQDP_12780</name>
</gene>
<evidence type="ECO:0000313" key="2">
    <source>
        <dbReference type="Proteomes" id="UP001596237"/>
    </source>
</evidence>
<evidence type="ECO:0008006" key="3">
    <source>
        <dbReference type="Google" id="ProtNLM"/>
    </source>
</evidence>
<organism evidence="1 2">
    <name type="scientific">Methylorubrum zatmanii</name>
    <dbReference type="NCBI Taxonomy" id="29429"/>
    <lineage>
        <taxon>Bacteria</taxon>
        <taxon>Pseudomonadati</taxon>
        <taxon>Pseudomonadota</taxon>
        <taxon>Alphaproteobacteria</taxon>
        <taxon>Hyphomicrobiales</taxon>
        <taxon>Methylobacteriaceae</taxon>
        <taxon>Methylorubrum</taxon>
    </lineage>
</organism>
<keyword evidence="2" id="KW-1185">Reference proteome</keyword>
<sequence>MNVYPLPAEFRRSWCLVPGILSDQVIDLTDVPPSGTFTKPALVAEMASSGVHTLADLALCLPEEVLSLPGVKLTTLLNLQAEILERLDTGPLVRDLSKTETEALSTITLYGLNLPTGVFVRAKALGIETLAGLAMTASPATLLARGLPLWKVRACRETIQAHLDRPSEAEALRVYAKRPLPPGFAEMTIKDSRLMLSWVGNVLVKERCTTFGKALKAVPTLAEIEKDWGNWEVWEFRAKAFHLAVAGRRMIAGLPQGDALYRIPYQDGIPPNRPPLFGDLTGDERAFLDRARSNPRDDLSTVQELAYENAPYDPDHHEAPEWIGAAWNYGMDALGFIADADLPYLFEAAGGRKDVVCDMLISVRRALLDHAELGSAEAVYGPEHAYLRFFRTFPKAA</sequence>
<dbReference type="RefSeq" id="WP_192282200.1">
    <property type="nucleotide sequence ID" value="NZ_JBHSTT010000041.1"/>
</dbReference>
<dbReference type="Proteomes" id="UP001596237">
    <property type="component" value="Unassembled WGS sequence"/>
</dbReference>
<name>A0ABW1WNN4_9HYPH</name>
<evidence type="ECO:0000313" key="1">
    <source>
        <dbReference type="EMBL" id="MFC6390202.1"/>
    </source>
</evidence>
<accession>A0ABW1WNN4</accession>